<keyword evidence="2" id="KW-1185">Reference proteome</keyword>
<comment type="caution">
    <text evidence="1">The sequence shown here is derived from an EMBL/GenBank/DDBJ whole genome shotgun (WGS) entry which is preliminary data.</text>
</comment>
<evidence type="ECO:0000313" key="2">
    <source>
        <dbReference type="Proteomes" id="UP000215335"/>
    </source>
</evidence>
<gene>
    <name evidence="1" type="ORF">TSAR_010911</name>
</gene>
<name>A0A232EDA6_9HYME</name>
<dbReference type="AlphaFoldDB" id="A0A232EDA6"/>
<organism evidence="1 2">
    <name type="scientific">Trichomalopsis sarcophagae</name>
    <dbReference type="NCBI Taxonomy" id="543379"/>
    <lineage>
        <taxon>Eukaryota</taxon>
        <taxon>Metazoa</taxon>
        <taxon>Ecdysozoa</taxon>
        <taxon>Arthropoda</taxon>
        <taxon>Hexapoda</taxon>
        <taxon>Insecta</taxon>
        <taxon>Pterygota</taxon>
        <taxon>Neoptera</taxon>
        <taxon>Endopterygota</taxon>
        <taxon>Hymenoptera</taxon>
        <taxon>Apocrita</taxon>
        <taxon>Proctotrupomorpha</taxon>
        <taxon>Chalcidoidea</taxon>
        <taxon>Pteromalidae</taxon>
        <taxon>Pteromalinae</taxon>
        <taxon>Trichomalopsis</taxon>
    </lineage>
</organism>
<proteinExistence type="predicted"/>
<sequence length="39" mass="4504">MVRIILIGVIRNACCQLTFLKLILLHSFAYIDKNIKKIS</sequence>
<accession>A0A232EDA6</accession>
<evidence type="ECO:0000313" key="1">
    <source>
        <dbReference type="EMBL" id="OXU16329.1"/>
    </source>
</evidence>
<protein>
    <submittedName>
        <fullName evidence="1">Uncharacterized protein</fullName>
    </submittedName>
</protein>
<dbReference type="EMBL" id="NNAY01007336">
    <property type="protein sequence ID" value="OXU16329.1"/>
    <property type="molecule type" value="Genomic_DNA"/>
</dbReference>
<reference evidence="1 2" key="1">
    <citation type="journal article" date="2017" name="Curr. Biol.">
        <title>The Evolution of Venom by Co-option of Single-Copy Genes.</title>
        <authorList>
            <person name="Martinson E.O."/>
            <person name="Mrinalini"/>
            <person name="Kelkar Y.D."/>
            <person name="Chang C.H."/>
            <person name="Werren J.H."/>
        </authorList>
    </citation>
    <scope>NUCLEOTIDE SEQUENCE [LARGE SCALE GENOMIC DNA]</scope>
    <source>
        <strain evidence="1 2">Alberta</strain>
        <tissue evidence="1">Whole body</tissue>
    </source>
</reference>
<dbReference type="Proteomes" id="UP000215335">
    <property type="component" value="Unassembled WGS sequence"/>
</dbReference>